<dbReference type="Pfam" id="PF00164">
    <property type="entry name" value="Ribosom_S12_S23"/>
    <property type="match status" value="1"/>
</dbReference>
<dbReference type="InterPro" id="IPR006032">
    <property type="entry name" value="Ribosomal_uS12"/>
</dbReference>
<dbReference type="Proteomes" id="UP001293254">
    <property type="component" value="Unassembled WGS sequence"/>
</dbReference>
<dbReference type="InterPro" id="IPR027387">
    <property type="entry name" value="Cytb/b6-like_sf"/>
</dbReference>
<feature type="region of interest" description="Disordered" evidence="4">
    <location>
        <begin position="191"/>
        <end position="243"/>
    </location>
</feature>
<dbReference type="Gene3D" id="1.20.810.10">
    <property type="entry name" value="Cytochrome Bc1 Complex, Chain C"/>
    <property type="match status" value="1"/>
</dbReference>
<evidence type="ECO:0000256" key="1">
    <source>
        <dbReference type="ARBA" id="ARBA00005657"/>
    </source>
</evidence>
<dbReference type="GO" id="GO:0022904">
    <property type="term" value="P:respiratory electron transport chain"/>
    <property type="evidence" value="ECO:0007669"/>
    <property type="project" value="InterPro"/>
</dbReference>
<evidence type="ECO:0000313" key="7">
    <source>
        <dbReference type="Proteomes" id="UP001293254"/>
    </source>
</evidence>
<evidence type="ECO:0000313" key="6">
    <source>
        <dbReference type="EMBL" id="KAK4438143.1"/>
    </source>
</evidence>
<feature type="compositionally biased region" description="Basic residues" evidence="4">
    <location>
        <begin position="191"/>
        <end position="206"/>
    </location>
</feature>
<dbReference type="FunFam" id="2.40.50.140:FF:000007">
    <property type="entry name" value="40S ribosomal protein S23"/>
    <property type="match status" value="1"/>
</dbReference>
<comment type="caution">
    <text evidence="6">The sequence shown here is derived from an EMBL/GenBank/DDBJ whole genome shotgun (WGS) entry which is preliminary data.</text>
</comment>
<dbReference type="GO" id="GO:0016020">
    <property type="term" value="C:membrane"/>
    <property type="evidence" value="ECO:0007669"/>
    <property type="project" value="InterPro"/>
</dbReference>
<reference evidence="6" key="1">
    <citation type="submission" date="2020-06" db="EMBL/GenBank/DDBJ databases">
        <authorList>
            <person name="Li T."/>
            <person name="Hu X."/>
            <person name="Zhang T."/>
            <person name="Song X."/>
            <person name="Zhang H."/>
            <person name="Dai N."/>
            <person name="Sheng W."/>
            <person name="Hou X."/>
            <person name="Wei L."/>
        </authorList>
    </citation>
    <scope>NUCLEOTIDE SEQUENCE</scope>
    <source>
        <strain evidence="6">3651</strain>
        <tissue evidence="6">Leaf</tissue>
    </source>
</reference>
<dbReference type="GO" id="GO:1990904">
    <property type="term" value="C:ribonucleoprotein complex"/>
    <property type="evidence" value="ECO:0007669"/>
    <property type="project" value="UniProtKB-KW"/>
</dbReference>
<dbReference type="PANTHER" id="PTHR11652">
    <property type="entry name" value="30S RIBOSOMAL PROTEIN S12 FAMILY MEMBER"/>
    <property type="match status" value="1"/>
</dbReference>
<evidence type="ECO:0000256" key="3">
    <source>
        <dbReference type="ARBA" id="ARBA00023274"/>
    </source>
</evidence>
<dbReference type="GO" id="GO:0006412">
    <property type="term" value="P:translation"/>
    <property type="evidence" value="ECO:0007669"/>
    <property type="project" value="InterPro"/>
</dbReference>
<dbReference type="EMBL" id="JACGWO010000001">
    <property type="protein sequence ID" value="KAK4438143.1"/>
    <property type="molecule type" value="Genomic_DNA"/>
</dbReference>
<evidence type="ECO:0000256" key="4">
    <source>
        <dbReference type="SAM" id="MobiDB-lite"/>
    </source>
</evidence>
<sequence length="382" mass="41770">MLTGGESKWGTSLPPVSISCQQNDQSESAGEKKRESAKNLSDSVTEQSDDSSVTQDDPTPSTLLSLYTPSEVEERIVTGVFLAMHYTPHVDLAFNSVEHIMRDVEGGWLLRYMHANGARGNVMTVKGEDSNRTICSHLGRTIQGSIGSPKRPRIKRNWGTSLSDVVSNVPIITVSSYKLLTNNGGRFLKHSKQQIRRKKGAAKTVKKMSGEDVGSSGEVDGRNSGEGGGSGREEKTKMNNQSSDDEVVHELHHLLVVVGLLCQLGHVQSRFLRAFYSTIMGKTRGMGVGRKLKGIESEQPNSAFRNCARVQLIKNGKKIAAFVPKDGCLNYIEENDKVLIVGFRRKGHAVGDIPGVRLKVVKVSGVSLLALFKDFGVGRWEH</sequence>
<dbReference type="SUPFAM" id="SSF81342">
    <property type="entry name" value="Transmembrane di-heme cytochromes"/>
    <property type="match status" value="1"/>
</dbReference>
<dbReference type="InterPro" id="IPR012340">
    <property type="entry name" value="NA-bd_OB-fold"/>
</dbReference>
<feature type="domain" description="Cytochrome b/b6 N-terminal region profile" evidence="5">
    <location>
        <begin position="75"/>
        <end position="118"/>
    </location>
</feature>
<dbReference type="GO" id="GO:0009055">
    <property type="term" value="F:electron transfer activity"/>
    <property type="evidence" value="ECO:0007669"/>
    <property type="project" value="InterPro"/>
</dbReference>
<keyword evidence="2 6" id="KW-0689">Ribosomal protein</keyword>
<dbReference type="InterPro" id="IPR005797">
    <property type="entry name" value="Cyt_b/b6_N"/>
</dbReference>
<evidence type="ECO:0000256" key="2">
    <source>
        <dbReference type="ARBA" id="ARBA00022980"/>
    </source>
</evidence>
<reference evidence="6" key="2">
    <citation type="journal article" date="2024" name="Plant">
        <title>Genomic evolution and insights into agronomic trait innovations of Sesamum species.</title>
        <authorList>
            <person name="Miao H."/>
            <person name="Wang L."/>
            <person name="Qu L."/>
            <person name="Liu H."/>
            <person name="Sun Y."/>
            <person name="Le M."/>
            <person name="Wang Q."/>
            <person name="Wei S."/>
            <person name="Zheng Y."/>
            <person name="Lin W."/>
            <person name="Duan Y."/>
            <person name="Cao H."/>
            <person name="Xiong S."/>
            <person name="Wang X."/>
            <person name="Wei L."/>
            <person name="Li C."/>
            <person name="Ma Q."/>
            <person name="Ju M."/>
            <person name="Zhao R."/>
            <person name="Li G."/>
            <person name="Mu C."/>
            <person name="Tian Q."/>
            <person name="Mei H."/>
            <person name="Zhang T."/>
            <person name="Gao T."/>
            <person name="Zhang H."/>
        </authorList>
    </citation>
    <scope>NUCLEOTIDE SEQUENCE</scope>
    <source>
        <strain evidence="6">3651</strain>
    </source>
</reference>
<keyword evidence="7" id="KW-1185">Reference proteome</keyword>
<dbReference type="InterPro" id="IPR016174">
    <property type="entry name" value="Di-haem_cyt_TM"/>
</dbReference>
<organism evidence="6 7">
    <name type="scientific">Sesamum alatum</name>
    <dbReference type="NCBI Taxonomy" id="300844"/>
    <lineage>
        <taxon>Eukaryota</taxon>
        <taxon>Viridiplantae</taxon>
        <taxon>Streptophyta</taxon>
        <taxon>Embryophyta</taxon>
        <taxon>Tracheophyta</taxon>
        <taxon>Spermatophyta</taxon>
        <taxon>Magnoliopsida</taxon>
        <taxon>eudicotyledons</taxon>
        <taxon>Gunneridae</taxon>
        <taxon>Pentapetalae</taxon>
        <taxon>asterids</taxon>
        <taxon>lamiids</taxon>
        <taxon>Lamiales</taxon>
        <taxon>Pedaliaceae</taxon>
        <taxon>Sesamum</taxon>
    </lineage>
</organism>
<name>A0AAE1YY48_9LAMI</name>
<evidence type="ECO:0000259" key="5">
    <source>
        <dbReference type="Pfam" id="PF00033"/>
    </source>
</evidence>
<dbReference type="GO" id="GO:0005840">
    <property type="term" value="C:ribosome"/>
    <property type="evidence" value="ECO:0007669"/>
    <property type="project" value="UniProtKB-KW"/>
</dbReference>
<accession>A0AAE1YY48</accession>
<feature type="compositionally biased region" description="Polar residues" evidence="4">
    <location>
        <begin position="38"/>
        <end position="67"/>
    </location>
</feature>
<dbReference type="Gene3D" id="2.40.50.140">
    <property type="entry name" value="Nucleic acid-binding proteins"/>
    <property type="match status" value="1"/>
</dbReference>
<keyword evidence="3" id="KW-0687">Ribonucleoprotein</keyword>
<dbReference type="Pfam" id="PF00033">
    <property type="entry name" value="Cytochrome_B"/>
    <property type="match status" value="1"/>
</dbReference>
<feature type="region of interest" description="Disordered" evidence="4">
    <location>
        <begin position="1"/>
        <end position="67"/>
    </location>
</feature>
<protein>
    <submittedName>
        <fullName evidence="6">40S ribosomal protein S23-1</fullName>
    </submittedName>
</protein>
<feature type="compositionally biased region" description="Polar residues" evidence="4">
    <location>
        <begin position="18"/>
        <end position="28"/>
    </location>
</feature>
<dbReference type="AlphaFoldDB" id="A0AAE1YY48"/>
<dbReference type="SUPFAM" id="SSF50249">
    <property type="entry name" value="Nucleic acid-binding proteins"/>
    <property type="match status" value="1"/>
</dbReference>
<dbReference type="GO" id="GO:0016491">
    <property type="term" value="F:oxidoreductase activity"/>
    <property type="evidence" value="ECO:0007669"/>
    <property type="project" value="InterPro"/>
</dbReference>
<gene>
    <name evidence="6" type="ORF">Salat_0148500</name>
</gene>
<comment type="similarity">
    <text evidence="1">Belongs to the universal ribosomal protein uS12 family.</text>
</comment>
<proteinExistence type="inferred from homology"/>
<dbReference type="GO" id="GO:0003735">
    <property type="term" value="F:structural constituent of ribosome"/>
    <property type="evidence" value="ECO:0007669"/>
    <property type="project" value="InterPro"/>
</dbReference>